<dbReference type="KEGG" id="xfh:XFHB_13695"/>
<dbReference type="Proteomes" id="UP000196980">
    <property type="component" value="Chromosome"/>
</dbReference>
<proteinExistence type="predicted"/>
<dbReference type="AlphaFoldDB" id="A0ABD7BY16"/>
<name>A0ABD7BY16_XYLFS</name>
<dbReference type="EMBL" id="CP009885">
    <property type="protein sequence ID" value="QPB72560.1"/>
    <property type="molecule type" value="Genomic_DNA"/>
</dbReference>
<protein>
    <submittedName>
        <fullName evidence="1">Uncharacterized protein</fullName>
    </submittedName>
</protein>
<reference evidence="2" key="1">
    <citation type="submission" date="2014-11" db="EMBL/GenBank/DDBJ databases">
        <title>Xylella fastidiosa Hib4 Genome Sequencing.</title>
        <authorList>
            <person name="Pierry P.M."/>
            <person name="da Silva A.M."/>
        </authorList>
    </citation>
    <scope>NUCLEOTIDE SEQUENCE [LARGE SCALE GENOMIC DNA]</scope>
    <source>
        <strain evidence="2">Hib4</strain>
    </source>
</reference>
<sequence length="47" mass="4824">MADSFAADLMAGVLLSVQEASPEGGFVIGLEYLLPVGATGSRRVLDV</sequence>
<dbReference type="RefSeq" id="WP_167701477.1">
    <property type="nucleotide sequence ID" value="NZ_CP009885.1"/>
</dbReference>
<accession>A0ABD7BY16</accession>
<evidence type="ECO:0000313" key="2">
    <source>
        <dbReference type="Proteomes" id="UP000196980"/>
    </source>
</evidence>
<evidence type="ECO:0000313" key="1">
    <source>
        <dbReference type="EMBL" id="QPB72560.1"/>
    </source>
</evidence>
<gene>
    <name evidence="1" type="ORF">XFHB_13695</name>
</gene>
<organism evidence="1 2">
    <name type="scientific">Xylella fastidiosa</name>
    <dbReference type="NCBI Taxonomy" id="2371"/>
    <lineage>
        <taxon>Bacteria</taxon>
        <taxon>Pseudomonadati</taxon>
        <taxon>Pseudomonadota</taxon>
        <taxon>Gammaproteobacteria</taxon>
        <taxon>Lysobacterales</taxon>
        <taxon>Lysobacteraceae</taxon>
        <taxon>Xylella</taxon>
    </lineage>
</organism>